<organism evidence="2 3">
    <name type="scientific">Bizionia gelidisalsuginis</name>
    <dbReference type="NCBI Taxonomy" id="291188"/>
    <lineage>
        <taxon>Bacteria</taxon>
        <taxon>Pseudomonadati</taxon>
        <taxon>Bacteroidota</taxon>
        <taxon>Flavobacteriia</taxon>
        <taxon>Flavobacteriales</taxon>
        <taxon>Flavobacteriaceae</taxon>
        <taxon>Bizionia</taxon>
    </lineage>
</organism>
<keyword evidence="1" id="KW-1133">Transmembrane helix</keyword>
<name>A0ABY3MEP3_9FLAO</name>
<evidence type="ECO:0000313" key="3">
    <source>
        <dbReference type="Proteomes" id="UP000323621"/>
    </source>
</evidence>
<accession>A0ABY3MEP3</accession>
<evidence type="ECO:0000313" key="2">
    <source>
        <dbReference type="EMBL" id="TYC18081.1"/>
    </source>
</evidence>
<sequence length="217" mass="26739">MEKVILDLIQDELNKFTENQIYTLISFGIIFLLIQFFIQNYWIKTKLSKFNSSLKKAEIKFTKHHTNQVETYKKFYELLYDFKFDLTSILIQQENKNQHNEFKLKIENWLNTNNKTIIFYSKNRILFTKEICVKIDKSIVYFRDFTQQIIKNNREIREFEDYFRGDFRYMYNDEFDETEQILKRINKIKQLPEFENAQKSLQELISKIENEYRNMTK</sequence>
<keyword evidence="3" id="KW-1185">Reference proteome</keyword>
<reference evidence="2 3" key="1">
    <citation type="submission" date="2019-08" db="EMBL/GenBank/DDBJ databases">
        <title>Genomes of Antarctic Bizionia species.</title>
        <authorList>
            <person name="Bowman J.P."/>
        </authorList>
    </citation>
    <scope>NUCLEOTIDE SEQUENCE [LARGE SCALE GENOMIC DNA]</scope>
    <source>
        <strain evidence="2 3">IC164</strain>
    </source>
</reference>
<keyword evidence="1" id="KW-0472">Membrane</keyword>
<feature type="transmembrane region" description="Helical" evidence="1">
    <location>
        <begin position="20"/>
        <end position="43"/>
    </location>
</feature>
<dbReference type="RefSeq" id="WP_148380219.1">
    <property type="nucleotide sequence ID" value="NZ_VSKN01000001.1"/>
</dbReference>
<proteinExistence type="predicted"/>
<keyword evidence="1" id="KW-0812">Transmembrane</keyword>
<gene>
    <name evidence="2" type="ORF">ES677_01500</name>
</gene>
<dbReference type="EMBL" id="VSKN01000001">
    <property type="protein sequence ID" value="TYC18081.1"/>
    <property type="molecule type" value="Genomic_DNA"/>
</dbReference>
<dbReference type="Proteomes" id="UP000323621">
    <property type="component" value="Unassembled WGS sequence"/>
</dbReference>
<protein>
    <submittedName>
        <fullName evidence="2">Uncharacterized protein</fullName>
    </submittedName>
</protein>
<evidence type="ECO:0000256" key="1">
    <source>
        <dbReference type="SAM" id="Phobius"/>
    </source>
</evidence>
<comment type="caution">
    <text evidence="2">The sequence shown here is derived from an EMBL/GenBank/DDBJ whole genome shotgun (WGS) entry which is preliminary data.</text>
</comment>